<keyword evidence="1" id="KW-0812">Transmembrane</keyword>
<feature type="transmembrane region" description="Helical" evidence="1">
    <location>
        <begin position="890"/>
        <end position="911"/>
    </location>
</feature>
<proteinExistence type="predicted"/>
<accession>A0AAD1XJS7</accession>
<evidence type="ECO:0000313" key="3">
    <source>
        <dbReference type="Proteomes" id="UP001295684"/>
    </source>
</evidence>
<feature type="transmembrane region" description="Helical" evidence="1">
    <location>
        <begin position="773"/>
        <end position="795"/>
    </location>
</feature>
<feature type="transmembrane region" description="Helical" evidence="1">
    <location>
        <begin position="948"/>
        <end position="972"/>
    </location>
</feature>
<keyword evidence="1" id="KW-1133">Transmembrane helix</keyword>
<feature type="transmembrane region" description="Helical" evidence="1">
    <location>
        <begin position="680"/>
        <end position="705"/>
    </location>
</feature>
<feature type="transmembrane region" description="Helical" evidence="1">
    <location>
        <begin position="842"/>
        <end position="869"/>
    </location>
</feature>
<dbReference type="PANTHER" id="PTHR13018">
    <property type="entry name" value="PROBABLE MEMBRANE PROTEIN DUF221-RELATED"/>
    <property type="match status" value="1"/>
</dbReference>
<dbReference type="Proteomes" id="UP001295684">
    <property type="component" value="Unassembled WGS sequence"/>
</dbReference>
<dbReference type="InterPro" id="IPR045122">
    <property type="entry name" value="Csc1-like"/>
</dbReference>
<keyword evidence="1" id="KW-0472">Membrane</keyword>
<reference evidence="2" key="1">
    <citation type="submission" date="2023-07" db="EMBL/GenBank/DDBJ databases">
        <authorList>
            <consortium name="AG Swart"/>
            <person name="Singh M."/>
            <person name="Singh A."/>
            <person name="Seah K."/>
            <person name="Emmerich C."/>
        </authorList>
    </citation>
    <scope>NUCLEOTIDE SEQUENCE</scope>
    <source>
        <strain evidence="2">DP1</strain>
    </source>
</reference>
<keyword evidence="3" id="KW-1185">Reference proteome</keyword>
<gene>
    <name evidence="2" type="ORF">ECRASSUSDP1_LOCUS15341</name>
</gene>
<dbReference type="EMBL" id="CAMPGE010015364">
    <property type="protein sequence ID" value="CAI2373992.1"/>
    <property type="molecule type" value="Genomic_DNA"/>
</dbReference>
<name>A0AAD1XJS7_EUPCR</name>
<dbReference type="GO" id="GO:0005227">
    <property type="term" value="F:calcium-activated cation channel activity"/>
    <property type="evidence" value="ECO:0007669"/>
    <property type="project" value="InterPro"/>
</dbReference>
<evidence type="ECO:0008006" key="4">
    <source>
        <dbReference type="Google" id="ProtNLM"/>
    </source>
</evidence>
<comment type="caution">
    <text evidence="2">The sequence shown here is derived from an EMBL/GenBank/DDBJ whole genome shotgun (WGS) entry which is preliminary data.</text>
</comment>
<sequence length="1112" mass="130733">MIEKHPLKYAGLEWKQIFPFLQWCTCLEGSEKIIPEEKTKFVEKTFVKSDDTLSYRSNERIVAAKNKSKMGFLSLGYGFVAYFSFMEFMIILFSIMTLLSLPSLYYFITFRKTPNTQAGLLDKFSLANLGYSSTLCDANHLEIKKLHMSCETGEMQELVSFGIIPPMSEIQDACYETEDTLNCNRVIQLDKITSHIFENCIGNRSCSINFGDYLLKDIDPNSTCLNVNARFYTQMLCKVTDSELEERKNIQLMLVWTIILSALIYFIAIEWYGKYSEKFEDYDKSTTTTSDFTVEFKFDSSMYKQFEDIIYPMVVERRKKNKAASLPCIVVFREYISNYLEIVLEKYNHESFNTSRDSELFENNQGTSRINKSDLQTQSNALESPEAKVKTTWQSLFMDYAFRLSQMEENKSAEEFGQIPGEKFHIADINFTFKNRRLMDLLLERGVALECKDHETQVAIEKDIDKVVSEKYEELTTPTSMFVTFETECGYLAAIKMKEFNLDGSEIPAPELNLQRCCTAYDGTRYFKDYDLSCSPAKEPSFILWECYGVRGNEKCCKFTLVITAIMSIVLAAFVFFFYTQKIIYDYMNVYPYVDCEAVEQTYDHNLIHYGVQEYHYLTNFYNTNNLTSSMGILNCLCQNYSDTHGMISTFGAEMYLLQKGQIMGGKVCYHWSQGKSLIFVLDLVIAAVIAITDFVLRVIIIFLVEWVDFKSLTHRLVIVQSLLFFSQYLNSGLSLMLISFNIDEMVQRHVPYLDGDYPDFTQRWFFEVSSSFITPMAANVAIPVLEFVATYLLYYLFCWHDRFFTCDRTKTRSKTLTQYIRCHMGPENEIFDRYAFMLMMIYINITFGVGLPLLFPMTLIALICHYVFEKLFQVHWYSKSVMMGDFLNKDALVVMKWAIHLYTFFGYWFITNRQIFYNDVTPTMRRSDREITNHTFYNIPMDQTLPLLIFMFSLFSIMIIKSFYSIFKYYCMPYSFLKRFLSKEGLFTYYDSLSLTDAKTLFEEEKYRREDLGYSKLKNRAFLSLKKSISSRKAYERNLTAERRKELIRKTIINVPSYDQLSNLKYQEDYHYIPVHLRRKNLETKRLIPDLDYTRKMVDLAYWYELENIQT</sequence>
<organism evidence="2 3">
    <name type="scientific">Euplotes crassus</name>
    <dbReference type="NCBI Taxonomy" id="5936"/>
    <lineage>
        <taxon>Eukaryota</taxon>
        <taxon>Sar</taxon>
        <taxon>Alveolata</taxon>
        <taxon>Ciliophora</taxon>
        <taxon>Intramacronucleata</taxon>
        <taxon>Spirotrichea</taxon>
        <taxon>Hypotrichia</taxon>
        <taxon>Euplotida</taxon>
        <taxon>Euplotidae</taxon>
        <taxon>Moneuplotes</taxon>
    </lineage>
</organism>
<protein>
    <recommendedName>
        <fullName evidence="4">CSC1/OSCA1-like cytosolic domain-containing protein</fullName>
    </recommendedName>
</protein>
<dbReference type="AlphaFoldDB" id="A0AAD1XJS7"/>
<feature type="transmembrane region" description="Helical" evidence="1">
    <location>
        <begin position="559"/>
        <end position="579"/>
    </location>
</feature>
<evidence type="ECO:0000313" key="2">
    <source>
        <dbReference type="EMBL" id="CAI2373992.1"/>
    </source>
</evidence>
<dbReference type="PANTHER" id="PTHR13018:SF83">
    <property type="entry name" value="RRM DOMAIN-CONTAINING PROTEIN"/>
    <property type="match status" value="1"/>
</dbReference>
<evidence type="ECO:0000256" key="1">
    <source>
        <dbReference type="SAM" id="Phobius"/>
    </source>
</evidence>
<dbReference type="GO" id="GO:0005886">
    <property type="term" value="C:plasma membrane"/>
    <property type="evidence" value="ECO:0007669"/>
    <property type="project" value="TreeGrafter"/>
</dbReference>
<feature type="transmembrane region" description="Helical" evidence="1">
    <location>
        <begin position="717"/>
        <end position="739"/>
    </location>
</feature>
<feature type="transmembrane region" description="Helical" evidence="1">
    <location>
        <begin position="252"/>
        <end position="273"/>
    </location>
</feature>
<feature type="transmembrane region" description="Helical" evidence="1">
    <location>
        <begin position="79"/>
        <end position="108"/>
    </location>
</feature>